<dbReference type="Proteomes" id="UP000297229">
    <property type="component" value="Unassembled WGS sequence"/>
</dbReference>
<dbReference type="PROSITE" id="PS00463">
    <property type="entry name" value="ZN2_CY6_FUNGAL_1"/>
    <property type="match status" value="1"/>
</dbReference>
<feature type="region of interest" description="Disordered" evidence="2">
    <location>
        <begin position="69"/>
        <end position="148"/>
    </location>
</feature>
<dbReference type="PROSITE" id="PS50048">
    <property type="entry name" value="ZN2_CY6_FUNGAL_2"/>
    <property type="match status" value="1"/>
</dbReference>
<keyword evidence="1" id="KW-0539">Nucleus</keyword>
<comment type="caution">
    <text evidence="4">The sequence shown here is derived from an EMBL/GenBank/DDBJ whole genome shotgun (WGS) entry which is preliminary data.</text>
</comment>
<protein>
    <recommendedName>
        <fullName evidence="3">Zn(2)-C6 fungal-type domain-containing protein</fullName>
    </recommendedName>
</protein>
<feature type="domain" description="Zn(2)-C6 fungal-type" evidence="3">
    <location>
        <begin position="35"/>
        <end position="69"/>
    </location>
</feature>
<dbReference type="AlphaFoldDB" id="A0A4Z1I2S9"/>
<keyword evidence="5" id="KW-1185">Reference proteome</keyword>
<name>A0A4Z1I2S9_9HELO</name>
<feature type="compositionally biased region" description="Basic and acidic residues" evidence="2">
    <location>
        <begin position="83"/>
        <end position="92"/>
    </location>
</feature>
<accession>A0A4Z1I2S9</accession>
<dbReference type="GO" id="GO:0008270">
    <property type="term" value="F:zinc ion binding"/>
    <property type="evidence" value="ECO:0007669"/>
    <property type="project" value="InterPro"/>
</dbReference>
<feature type="region of interest" description="Disordered" evidence="2">
    <location>
        <begin position="163"/>
        <end position="184"/>
    </location>
</feature>
<dbReference type="GO" id="GO:0000981">
    <property type="term" value="F:DNA-binding transcription factor activity, RNA polymerase II-specific"/>
    <property type="evidence" value="ECO:0007669"/>
    <property type="project" value="InterPro"/>
</dbReference>
<dbReference type="SUPFAM" id="SSF57701">
    <property type="entry name" value="Zn2/Cys6 DNA-binding domain"/>
    <property type="match status" value="1"/>
</dbReference>
<feature type="compositionally biased region" description="Pro residues" evidence="2">
    <location>
        <begin position="129"/>
        <end position="140"/>
    </location>
</feature>
<dbReference type="InterPro" id="IPR001138">
    <property type="entry name" value="Zn2Cys6_DnaBD"/>
</dbReference>
<dbReference type="CDD" id="cd00067">
    <property type="entry name" value="GAL4"/>
    <property type="match status" value="1"/>
</dbReference>
<organism evidence="4 5">
    <name type="scientific">Botrytis elliptica</name>
    <dbReference type="NCBI Taxonomy" id="278938"/>
    <lineage>
        <taxon>Eukaryota</taxon>
        <taxon>Fungi</taxon>
        <taxon>Dikarya</taxon>
        <taxon>Ascomycota</taxon>
        <taxon>Pezizomycotina</taxon>
        <taxon>Leotiomycetes</taxon>
        <taxon>Helotiales</taxon>
        <taxon>Sclerotiniaceae</taxon>
        <taxon>Botrytis</taxon>
    </lineage>
</organism>
<evidence type="ECO:0000256" key="2">
    <source>
        <dbReference type="SAM" id="MobiDB-lite"/>
    </source>
</evidence>
<dbReference type="EMBL" id="PQXM01001477">
    <property type="protein sequence ID" value="TGO55024.1"/>
    <property type="molecule type" value="Genomic_DNA"/>
</dbReference>
<gene>
    <name evidence="4" type="ORF">BELL_1479g00010</name>
</gene>
<feature type="region of interest" description="Disordered" evidence="2">
    <location>
        <begin position="264"/>
        <end position="300"/>
    </location>
</feature>
<evidence type="ECO:0000256" key="1">
    <source>
        <dbReference type="ARBA" id="ARBA00023242"/>
    </source>
</evidence>
<dbReference type="InterPro" id="IPR036864">
    <property type="entry name" value="Zn2-C6_fun-type_DNA-bd_sf"/>
</dbReference>
<sequence>MYGTLSFGNGSKSKRSSAEFHTFSAFHRRRLRQPACDECRTARVKCRWEPDSENLKCARCQGSSRACTYNSASCRSRNPHSGKPTEPRERTRTASVTVEGNEDENRSGNGNGKGSSLVPSIPESASSPSPSPSPSPPSIPQGPTVPQDTHTRWWESQFEPLDLFFDPDPATDKAIDGSPNLVPPNRVDADVSSASMNDNDGVLHLPDLELASKSVEHNAPHYYDFSAPGNELRPNFSLPTPSLSSTRTPSPTPSLVWSTMIRHAEHQKRPSLSSDVQIDPPATLQPKHHTQDDTTQPSSRAGFSDLIDVMRFAKNPSPPASATLTPSTCTCLQDLTATLFSLRRRPEKAQVDQFLLLFTQAMSKWEAVETCTSARHISQSLALLMLMNIQELVALLLDASSSVNAADSPSGGRDSILAINIGTFTVEDGADQRIIAQMLLAVRMKELYSFITRMSAQMKLAGFDDICMDYHHQTEIVRRAVTS</sequence>
<reference evidence="4 5" key="1">
    <citation type="submission" date="2017-12" db="EMBL/GenBank/DDBJ databases">
        <title>Comparative genomics of Botrytis spp.</title>
        <authorList>
            <person name="Valero-Jimenez C.A."/>
            <person name="Tapia P."/>
            <person name="Veloso J."/>
            <person name="Silva-Moreno E."/>
            <person name="Staats M."/>
            <person name="Valdes J.H."/>
            <person name="Van Kan J.A.L."/>
        </authorList>
    </citation>
    <scope>NUCLEOTIDE SEQUENCE [LARGE SCALE GENOMIC DNA]</scope>
    <source>
        <strain evidence="4 5">Be9601</strain>
    </source>
</reference>
<proteinExistence type="predicted"/>
<dbReference type="Gene3D" id="4.10.240.10">
    <property type="entry name" value="Zn(2)-C6 fungal-type DNA-binding domain"/>
    <property type="match status" value="1"/>
</dbReference>
<evidence type="ECO:0000313" key="5">
    <source>
        <dbReference type="Proteomes" id="UP000297229"/>
    </source>
</evidence>
<evidence type="ECO:0000313" key="4">
    <source>
        <dbReference type="EMBL" id="TGO55024.1"/>
    </source>
</evidence>
<evidence type="ECO:0000259" key="3">
    <source>
        <dbReference type="PROSITE" id="PS50048"/>
    </source>
</evidence>
<dbReference type="OrthoDB" id="2740448at2759"/>
<feature type="compositionally biased region" description="Low complexity" evidence="2">
    <location>
        <begin position="114"/>
        <end position="128"/>
    </location>
</feature>